<feature type="compositionally biased region" description="Low complexity" evidence="1">
    <location>
        <begin position="473"/>
        <end position="497"/>
    </location>
</feature>
<gene>
    <name evidence="2" type="ORF">Cvel_9622</name>
</gene>
<feature type="compositionally biased region" description="Basic and acidic residues" evidence="1">
    <location>
        <begin position="84"/>
        <end position="98"/>
    </location>
</feature>
<protein>
    <submittedName>
        <fullName evidence="2">Uncharacterized protein</fullName>
    </submittedName>
</protein>
<evidence type="ECO:0000313" key="2">
    <source>
        <dbReference type="EMBL" id="CEM49801.1"/>
    </source>
</evidence>
<evidence type="ECO:0000256" key="1">
    <source>
        <dbReference type="SAM" id="MobiDB-lite"/>
    </source>
</evidence>
<feature type="compositionally biased region" description="Polar residues" evidence="1">
    <location>
        <begin position="498"/>
        <end position="512"/>
    </location>
</feature>
<organism evidence="2">
    <name type="scientific">Chromera velia CCMP2878</name>
    <dbReference type="NCBI Taxonomy" id="1169474"/>
    <lineage>
        <taxon>Eukaryota</taxon>
        <taxon>Sar</taxon>
        <taxon>Alveolata</taxon>
        <taxon>Colpodellida</taxon>
        <taxon>Chromeraceae</taxon>
        <taxon>Chromera</taxon>
    </lineage>
</organism>
<proteinExistence type="predicted"/>
<sequence>MTIHAPEARTAFRGADGSLAMDHSTQTHAVQNADMSAVTWDAPSPLTAPTPAPPTELCQQRSDAGHVDQGEARADCMERGLSNRHGETGMSKREETAGKEPQGVPYLLVPLWPPKSFQRESPENSDASSTGMRQTVFLPGQKGGVPVGVGADFSPHLIHCHSHTQSLQQEGSESLSKTLSESFVSRNRHNMTKQIMAELPSSLQQPPAATQNVQSVFSSSSNGFHSFSQLPPTPECFQPAAYLAPESETDPSTLQRHAPSPTPPRDGTSSLVCVAGGHPGSQVHSATATAPGEQCPSTPAFPSSSSQHLNTPPNRLHVSLPQQQGTEGGPREPAEPVVPFPRQSQGYQVISQQPSNAHGEASSSSAFAATPAHRTEADSQGPAVTTVTTPLKFRPTNFYSQAAGLSGTQQCGEGSSTAFRIGPLGHQRGGGGEHSQGSAARLTRTVPISAVPVQPQQPAYTASPLRFSSPAAWTVASPSPAAPAAAPVPAAPRMATPQRTRVPTAPSATTPIRASMPAFAAPSACAYSRNESPQPTPLSRPPFRSVMQTAAAAAAAAAQPVQALQQQRQPFVGSPFLVAGRYNATPPPTHPLQPQQHQAFVAQPQQGLRAGLQPYHLHGF</sequence>
<feature type="region of interest" description="Disordered" evidence="1">
    <location>
        <begin position="203"/>
        <end position="384"/>
    </location>
</feature>
<feature type="compositionally biased region" description="Polar residues" evidence="1">
    <location>
        <begin position="406"/>
        <end position="418"/>
    </location>
</feature>
<name>A0A0G4HZ36_9ALVE</name>
<dbReference type="VEuPathDB" id="CryptoDB:Cvel_9622"/>
<feature type="compositionally biased region" description="Polar residues" evidence="1">
    <location>
        <begin position="295"/>
        <end position="313"/>
    </location>
</feature>
<feature type="region of interest" description="Disordered" evidence="1">
    <location>
        <begin position="81"/>
        <end position="100"/>
    </location>
</feature>
<accession>A0A0G4HZ36</accession>
<feature type="compositionally biased region" description="Polar residues" evidence="1">
    <location>
        <begin position="342"/>
        <end position="356"/>
    </location>
</feature>
<reference evidence="2" key="1">
    <citation type="submission" date="2014-11" db="EMBL/GenBank/DDBJ databases">
        <authorList>
            <person name="Otto D Thomas"/>
            <person name="Naeem Raeece"/>
        </authorList>
    </citation>
    <scope>NUCLEOTIDE SEQUENCE</scope>
</reference>
<feature type="region of interest" description="Disordered" evidence="1">
    <location>
        <begin position="406"/>
        <end position="440"/>
    </location>
</feature>
<dbReference type="EMBL" id="CDMZ01004458">
    <property type="protein sequence ID" value="CEM49801.1"/>
    <property type="molecule type" value="Genomic_DNA"/>
</dbReference>
<feature type="region of interest" description="Disordered" evidence="1">
    <location>
        <begin position="473"/>
        <end position="512"/>
    </location>
</feature>
<feature type="compositionally biased region" description="Low complexity" evidence="1">
    <location>
        <begin position="211"/>
        <end position="229"/>
    </location>
</feature>
<dbReference type="AlphaFoldDB" id="A0A0G4HZ36"/>